<feature type="region of interest" description="Disordered" evidence="1">
    <location>
        <begin position="25"/>
        <end position="46"/>
    </location>
</feature>
<accession>A0A9D4UPI5</accession>
<dbReference type="Gene3D" id="3.40.1000.10">
    <property type="entry name" value="Mog1/PsbP, alpha/beta/alpha sandwich"/>
    <property type="match status" value="1"/>
</dbReference>
<dbReference type="GO" id="GO:0009507">
    <property type="term" value="C:chloroplast"/>
    <property type="evidence" value="ECO:0007669"/>
    <property type="project" value="TreeGrafter"/>
</dbReference>
<protein>
    <recommendedName>
        <fullName evidence="4">PsbP C-terminal domain-containing protein</fullName>
    </recommendedName>
</protein>
<gene>
    <name evidence="2" type="ORF">GOP47_0013966</name>
</gene>
<reference evidence="2" key="1">
    <citation type="submission" date="2021-01" db="EMBL/GenBank/DDBJ databases">
        <title>Adiantum capillus-veneris genome.</title>
        <authorList>
            <person name="Fang Y."/>
            <person name="Liao Q."/>
        </authorList>
    </citation>
    <scope>NUCLEOTIDE SEQUENCE</scope>
    <source>
        <strain evidence="2">H3</strain>
        <tissue evidence="2">Leaf</tissue>
    </source>
</reference>
<sequence length="248" mass="27081">MALRIATSVNIVASIVVCRGSRETFVPSSSSLSSSTPTPPISSSGEPIMTMRRRKLVHSTLASLLLMGASPARAVESDFEDWYRYEGAGFALSVPPDFEDIRDPEEFVDGSLYGNKAKPKMFEARFASPDRSEVLSVVVRQSAQLKLTFLAVKDVTDLGSLRDSAKIFVPAGAKLFAARTIKSTDENPNRTYYYYEFASGGNYVALEAGASGGQVYVLGVTAPKDKWKDDYRKLRLMLIATLPLMAPT</sequence>
<keyword evidence="3" id="KW-1185">Reference proteome</keyword>
<organism evidence="2 3">
    <name type="scientific">Adiantum capillus-veneris</name>
    <name type="common">Maidenhair fern</name>
    <dbReference type="NCBI Taxonomy" id="13818"/>
    <lineage>
        <taxon>Eukaryota</taxon>
        <taxon>Viridiplantae</taxon>
        <taxon>Streptophyta</taxon>
        <taxon>Embryophyta</taxon>
        <taxon>Tracheophyta</taxon>
        <taxon>Polypodiopsida</taxon>
        <taxon>Polypodiidae</taxon>
        <taxon>Polypodiales</taxon>
        <taxon>Pteridineae</taxon>
        <taxon>Pteridaceae</taxon>
        <taxon>Vittarioideae</taxon>
        <taxon>Adiantum</taxon>
    </lineage>
</organism>
<dbReference type="InterPro" id="IPR016123">
    <property type="entry name" value="Mog1/PsbP_a/b/a-sand"/>
</dbReference>
<dbReference type="EMBL" id="JABFUD020000013">
    <property type="protein sequence ID" value="KAI5071715.1"/>
    <property type="molecule type" value="Genomic_DNA"/>
</dbReference>
<dbReference type="OrthoDB" id="1621991at2759"/>
<evidence type="ECO:0000256" key="1">
    <source>
        <dbReference type="SAM" id="MobiDB-lite"/>
    </source>
</evidence>
<dbReference type="SUPFAM" id="SSF55724">
    <property type="entry name" value="Mog1p/PsbP-like"/>
    <property type="match status" value="1"/>
</dbReference>
<dbReference type="PANTHER" id="PTHR37764">
    <property type="entry name" value="KETOSE/ALDOSE ISOMERASE, PUTATIVE (MOG1/PSBP/DUF1795-LIKE PHOTOSYSTEM II REACTION CENTER PSBP FAMILY PROTEIN)-RELATED"/>
    <property type="match status" value="1"/>
</dbReference>
<name>A0A9D4UPI5_ADICA</name>
<evidence type="ECO:0000313" key="3">
    <source>
        <dbReference type="Proteomes" id="UP000886520"/>
    </source>
</evidence>
<feature type="compositionally biased region" description="Low complexity" evidence="1">
    <location>
        <begin position="27"/>
        <end position="44"/>
    </location>
</feature>
<dbReference type="PANTHER" id="PTHR37764:SF1">
    <property type="entry name" value="KETOSE_ALDOSE ISOMERASE, PUTATIVE (MOG1_PSBP_DUF1795-LIKE PHOTOSYSTEM II REACTION CENTER PSBP FAMILY PROTEIN)-RELATED"/>
    <property type="match status" value="1"/>
</dbReference>
<evidence type="ECO:0008006" key="4">
    <source>
        <dbReference type="Google" id="ProtNLM"/>
    </source>
</evidence>
<comment type="caution">
    <text evidence="2">The sequence shown here is derived from an EMBL/GenBank/DDBJ whole genome shotgun (WGS) entry which is preliminary data.</text>
</comment>
<dbReference type="Proteomes" id="UP000886520">
    <property type="component" value="Chromosome 13"/>
</dbReference>
<evidence type="ECO:0000313" key="2">
    <source>
        <dbReference type="EMBL" id="KAI5071715.1"/>
    </source>
</evidence>
<proteinExistence type="predicted"/>
<dbReference type="AlphaFoldDB" id="A0A9D4UPI5"/>